<dbReference type="InterPro" id="IPR021866">
    <property type="entry name" value="SpoIIAA-like"/>
</dbReference>
<keyword evidence="2" id="KW-1185">Reference proteome</keyword>
<dbReference type="SUPFAM" id="SSF52091">
    <property type="entry name" value="SpoIIaa-like"/>
    <property type="match status" value="1"/>
</dbReference>
<dbReference type="Proteomes" id="UP001485459">
    <property type="component" value="Chromosome"/>
</dbReference>
<dbReference type="Gene3D" id="3.40.50.10600">
    <property type="entry name" value="SpoIIaa-like domains"/>
    <property type="match status" value="1"/>
</dbReference>
<proteinExistence type="predicted"/>
<name>A0ABZ2YTM0_9BACT</name>
<dbReference type="InterPro" id="IPR038396">
    <property type="entry name" value="SpoIIAA-like_sf"/>
</dbReference>
<evidence type="ECO:0000313" key="2">
    <source>
        <dbReference type="Proteomes" id="UP001485459"/>
    </source>
</evidence>
<sequence length="126" mass="14422">MVQLLEDFPAHVAAYAASGAVSKEEYRDVVMRRVDEVAEKFGHINFLVKLETDMGNYSIGAFLEYLKVSFEHFFKWERMAIVSDERWVRIAYRTLSPLVHGEIRAYPLSGFDMAKAWVSGQPDTNG</sequence>
<dbReference type="EMBL" id="CP149822">
    <property type="protein sequence ID" value="WZN43063.1"/>
    <property type="molecule type" value="Genomic_DNA"/>
</dbReference>
<gene>
    <name evidence="1" type="ORF">WJU16_08460</name>
</gene>
<dbReference type="Pfam" id="PF11964">
    <property type="entry name" value="SpoIIAA-like"/>
    <property type="match status" value="1"/>
</dbReference>
<protein>
    <submittedName>
        <fullName evidence="1">STAS/SEC14 domain-containing protein</fullName>
    </submittedName>
</protein>
<dbReference type="InterPro" id="IPR036513">
    <property type="entry name" value="STAS_dom_sf"/>
</dbReference>
<reference evidence="2" key="1">
    <citation type="submission" date="2024-03" db="EMBL/GenBank/DDBJ databases">
        <title>Chitinophaga horti sp. nov., isolated from garden soil.</title>
        <authorList>
            <person name="Lee D.S."/>
            <person name="Han D.M."/>
            <person name="Baek J.H."/>
            <person name="Choi D.G."/>
            <person name="Jeon J.H."/>
            <person name="Jeon C.O."/>
        </authorList>
    </citation>
    <scope>NUCLEOTIDE SEQUENCE [LARGE SCALE GENOMIC DNA]</scope>
    <source>
        <strain evidence="2">GPA1</strain>
    </source>
</reference>
<accession>A0ABZ2YTM0</accession>
<evidence type="ECO:0000313" key="1">
    <source>
        <dbReference type="EMBL" id="WZN43063.1"/>
    </source>
</evidence>
<dbReference type="RefSeq" id="WP_341837885.1">
    <property type="nucleotide sequence ID" value="NZ_CP149822.1"/>
</dbReference>
<organism evidence="1 2">
    <name type="scientific">Chitinophaga pollutisoli</name>
    <dbReference type="NCBI Taxonomy" id="3133966"/>
    <lineage>
        <taxon>Bacteria</taxon>
        <taxon>Pseudomonadati</taxon>
        <taxon>Bacteroidota</taxon>
        <taxon>Chitinophagia</taxon>
        <taxon>Chitinophagales</taxon>
        <taxon>Chitinophagaceae</taxon>
        <taxon>Chitinophaga</taxon>
    </lineage>
</organism>